<evidence type="ECO:0000313" key="3">
    <source>
        <dbReference type="Proteomes" id="UP000032233"/>
    </source>
</evidence>
<accession>A0A0D2JNQ2</accession>
<dbReference type="AlphaFoldDB" id="A0A0D2JNQ2"/>
<protein>
    <submittedName>
        <fullName evidence="2">Phage-shock protein</fullName>
    </submittedName>
</protein>
<organism evidence="2 3">
    <name type="scientific">Dethiosulfatarculus sandiegensis</name>
    <dbReference type="NCBI Taxonomy" id="1429043"/>
    <lineage>
        <taxon>Bacteria</taxon>
        <taxon>Pseudomonadati</taxon>
        <taxon>Thermodesulfobacteriota</taxon>
        <taxon>Desulfarculia</taxon>
        <taxon>Desulfarculales</taxon>
        <taxon>Desulfarculaceae</taxon>
        <taxon>Dethiosulfatarculus</taxon>
    </lineage>
</organism>
<proteinExistence type="predicted"/>
<dbReference type="EMBL" id="AZAC01000067">
    <property type="protein sequence ID" value="KIX11120.1"/>
    <property type="molecule type" value="Genomic_DNA"/>
</dbReference>
<dbReference type="STRING" id="1429043.X474_25765"/>
<reference evidence="2 3" key="1">
    <citation type="submission" date="2013-11" db="EMBL/GenBank/DDBJ databases">
        <title>Metagenomic analysis of a methanogenic consortium involved in long chain n-alkane degradation.</title>
        <authorList>
            <person name="Davidova I.A."/>
            <person name="Callaghan A.V."/>
            <person name="Wawrik B."/>
            <person name="Pruitt S."/>
            <person name="Marks C."/>
            <person name="Duncan K.E."/>
            <person name="Suflita J.M."/>
        </authorList>
    </citation>
    <scope>NUCLEOTIDE SEQUENCE [LARGE SCALE GENOMIC DNA]</scope>
    <source>
        <strain evidence="2 3">SPR</strain>
    </source>
</reference>
<keyword evidence="1" id="KW-0175">Coiled coil</keyword>
<keyword evidence="3" id="KW-1185">Reference proteome</keyword>
<sequence>MVGMLGFFFLVLLLLAGLALGIVKIVRGNTEGKQDGMLDEEAKIIQELHQELGRMEQRIEALETILLDEQGRKERK</sequence>
<dbReference type="Proteomes" id="UP000032233">
    <property type="component" value="Unassembled WGS sequence"/>
</dbReference>
<dbReference type="InParanoid" id="A0A0D2JNQ2"/>
<feature type="coiled-coil region" evidence="1">
    <location>
        <begin position="38"/>
        <end position="65"/>
    </location>
</feature>
<comment type="caution">
    <text evidence="2">The sequence shown here is derived from an EMBL/GenBank/DDBJ whole genome shotgun (WGS) entry which is preliminary data.</text>
</comment>
<name>A0A0D2JNQ2_9BACT</name>
<gene>
    <name evidence="2" type="ORF">X474_25765</name>
</gene>
<evidence type="ECO:0000313" key="2">
    <source>
        <dbReference type="EMBL" id="KIX11120.1"/>
    </source>
</evidence>
<evidence type="ECO:0000256" key="1">
    <source>
        <dbReference type="SAM" id="Coils"/>
    </source>
</evidence>